<dbReference type="PANTHER" id="PTHR43318:SF1">
    <property type="entry name" value="POLYSACCHARIDE BIOSYNTHESIS PROTEIN EPSC-RELATED"/>
    <property type="match status" value="1"/>
</dbReference>
<dbReference type="PANTHER" id="PTHR43318">
    <property type="entry name" value="UDP-N-ACETYLGLUCOSAMINE 4,6-DEHYDRATASE"/>
    <property type="match status" value="1"/>
</dbReference>
<dbReference type="InterPro" id="IPR051203">
    <property type="entry name" value="Polysaccharide_Synthase-Rel"/>
</dbReference>
<dbReference type="AlphaFoldDB" id="A0AA37SRJ0"/>
<organism evidence="3 4">
    <name type="scientific">Portibacter lacus</name>
    <dbReference type="NCBI Taxonomy" id="1099794"/>
    <lineage>
        <taxon>Bacteria</taxon>
        <taxon>Pseudomonadati</taxon>
        <taxon>Bacteroidota</taxon>
        <taxon>Saprospiria</taxon>
        <taxon>Saprospirales</taxon>
        <taxon>Haliscomenobacteraceae</taxon>
        <taxon>Portibacter</taxon>
    </lineage>
</organism>
<reference evidence="3" key="1">
    <citation type="journal article" date="2014" name="Int. J. Syst. Evol. Microbiol.">
        <title>Complete genome sequence of Corynebacterium casei LMG S-19264T (=DSM 44701T), isolated from a smear-ripened cheese.</title>
        <authorList>
            <consortium name="US DOE Joint Genome Institute (JGI-PGF)"/>
            <person name="Walter F."/>
            <person name="Albersmeier A."/>
            <person name="Kalinowski J."/>
            <person name="Ruckert C."/>
        </authorList>
    </citation>
    <scope>NUCLEOTIDE SEQUENCE</scope>
    <source>
        <strain evidence="3">NBRC 108769</strain>
    </source>
</reference>
<dbReference type="Pfam" id="PF02719">
    <property type="entry name" value="Polysacc_synt_2"/>
    <property type="match status" value="1"/>
</dbReference>
<dbReference type="EMBL" id="BSOH01000023">
    <property type="protein sequence ID" value="GLR18872.1"/>
    <property type="molecule type" value="Genomic_DNA"/>
</dbReference>
<dbReference type="InterPro" id="IPR036291">
    <property type="entry name" value="NAD(P)-bd_dom_sf"/>
</dbReference>
<evidence type="ECO:0000259" key="2">
    <source>
        <dbReference type="Pfam" id="PF02719"/>
    </source>
</evidence>
<evidence type="ECO:0000256" key="1">
    <source>
        <dbReference type="ARBA" id="ARBA00007430"/>
    </source>
</evidence>
<dbReference type="RefSeq" id="WP_235292818.1">
    <property type="nucleotide sequence ID" value="NZ_BSOH01000023.1"/>
</dbReference>
<reference evidence="3" key="2">
    <citation type="submission" date="2023-01" db="EMBL/GenBank/DDBJ databases">
        <title>Draft genome sequence of Portibacter lacus strain NBRC 108769.</title>
        <authorList>
            <person name="Sun Q."/>
            <person name="Mori K."/>
        </authorList>
    </citation>
    <scope>NUCLEOTIDE SEQUENCE</scope>
    <source>
        <strain evidence="3">NBRC 108769</strain>
    </source>
</reference>
<proteinExistence type="inferred from homology"/>
<dbReference type="Gene3D" id="3.40.50.720">
    <property type="entry name" value="NAD(P)-binding Rossmann-like Domain"/>
    <property type="match status" value="2"/>
</dbReference>
<protein>
    <submittedName>
        <fullName evidence="3">Nucleoside-diphosphate sugar epimerase</fullName>
    </submittedName>
</protein>
<keyword evidence="4" id="KW-1185">Reference proteome</keyword>
<gene>
    <name evidence="3" type="ORF">GCM10007940_34880</name>
</gene>
<dbReference type="Proteomes" id="UP001156666">
    <property type="component" value="Unassembled WGS sequence"/>
</dbReference>
<sequence>MLNIDIPSFIKESITNRPTSFFSSDIEANKEKLSSEIKGKKVLVLGGAGTIGSSFIKAILPFEPASLVVVDYSENGLTELTRDLRSQNIFIPKEYITYPFDFGSAVFEKMVSAKKFDIIACFAAHKHVRSEKDHLAIEAMINNNVFNTKKLIDLALKSKPSHFFSVSTDKAANPVNVMGASKKLMENVLMSYTDELKISTARFANVAFSNGSLLAGFIDRIMKRQPLSAPNDVKRYFVSPEESGQLCMLACLLGETSDIFFPKLEEDQMLTFSTIAIDFLKSMNLEADQCSSEEEAKLKAANWKIGDTTYPVYFFSTDTSGEKSFEEFYTEKDDVDMTTFEALGVIKGSNVPNKSDIDLTLKAFQELFNNDEVNKAKVVNLLSTYLPDFKHIETGKSLDQKM</sequence>
<comment type="similarity">
    <text evidence="1">Belongs to the polysaccharide synthase family.</text>
</comment>
<evidence type="ECO:0000313" key="4">
    <source>
        <dbReference type="Proteomes" id="UP001156666"/>
    </source>
</evidence>
<dbReference type="InterPro" id="IPR003869">
    <property type="entry name" value="Polysac_CapD-like"/>
</dbReference>
<name>A0AA37SRJ0_9BACT</name>
<accession>A0AA37SRJ0</accession>
<dbReference type="SUPFAM" id="SSF51735">
    <property type="entry name" value="NAD(P)-binding Rossmann-fold domains"/>
    <property type="match status" value="1"/>
</dbReference>
<comment type="caution">
    <text evidence="3">The sequence shown here is derived from an EMBL/GenBank/DDBJ whole genome shotgun (WGS) entry which is preliminary data.</text>
</comment>
<feature type="domain" description="Polysaccharide biosynthesis protein CapD-like" evidence="2">
    <location>
        <begin position="42"/>
        <end position="330"/>
    </location>
</feature>
<evidence type="ECO:0000313" key="3">
    <source>
        <dbReference type="EMBL" id="GLR18872.1"/>
    </source>
</evidence>